<organism evidence="18 19">
    <name type="scientific">Cajanus cajan</name>
    <name type="common">Pigeon pea</name>
    <name type="synonym">Cajanus indicus</name>
    <dbReference type="NCBI Taxonomy" id="3821"/>
    <lineage>
        <taxon>Eukaryota</taxon>
        <taxon>Viridiplantae</taxon>
        <taxon>Streptophyta</taxon>
        <taxon>Embryophyta</taxon>
        <taxon>Tracheophyta</taxon>
        <taxon>Spermatophyta</taxon>
        <taxon>Magnoliopsida</taxon>
        <taxon>eudicotyledons</taxon>
        <taxon>Gunneridae</taxon>
        <taxon>Pentapetalae</taxon>
        <taxon>rosids</taxon>
        <taxon>fabids</taxon>
        <taxon>Fabales</taxon>
        <taxon>Fabaceae</taxon>
        <taxon>Papilionoideae</taxon>
        <taxon>50 kb inversion clade</taxon>
        <taxon>NPAAA clade</taxon>
        <taxon>indigoferoid/millettioid clade</taxon>
        <taxon>Phaseoleae</taxon>
        <taxon>Cajanus</taxon>
    </lineage>
</organism>
<feature type="region of interest" description="Disordered" evidence="15">
    <location>
        <begin position="278"/>
        <end position="307"/>
    </location>
</feature>
<dbReference type="Proteomes" id="UP000075243">
    <property type="component" value="Chromosome 9"/>
</dbReference>
<gene>
    <name evidence="18" type="ORF">KK1_023591</name>
</gene>
<dbReference type="SMART" id="SM00184">
    <property type="entry name" value="RING"/>
    <property type="match status" value="1"/>
</dbReference>
<feature type="transmembrane region" description="Helical" evidence="16">
    <location>
        <begin position="57"/>
        <end position="78"/>
    </location>
</feature>
<dbReference type="PROSITE" id="PS50089">
    <property type="entry name" value="ZF_RING_2"/>
    <property type="match status" value="1"/>
</dbReference>
<evidence type="ECO:0000256" key="5">
    <source>
        <dbReference type="ARBA" id="ARBA00022679"/>
    </source>
</evidence>
<keyword evidence="9" id="KW-0833">Ubl conjugation pathway</keyword>
<dbReference type="CDD" id="cd16461">
    <property type="entry name" value="RING-H2_EL5-like"/>
    <property type="match status" value="1"/>
</dbReference>
<evidence type="ECO:0000256" key="14">
    <source>
        <dbReference type="PROSITE-ProRule" id="PRU00175"/>
    </source>
</evidence>
<dbReference type="OrthoDB" id="9984778at2759"/>
<feature type="domain" description="RING-type" evidence="17">
    <location>
        <begin position="150"/>
        <end position="192"/>
    </location>
</feature>
<evidence type="ECO:0000256" key="2">
    <source>
        <dbReference type="ARBA" id="ARBA00004167"/>
    </source>
</evidence>
<comment type="similarity">
    <text evidence="13">Belongs to the RING-type zinc finger family. ATL subfamily.</text>
</comment>
<dbReference type="InterPro" id="IPR013083">
    <property type="entry name" value="Znf_RING/FYVE/PHD"/>
</dbReference>
<evidence type="ECO:0000256" key="13">
    <source>
        <dbReference type="ARBA" id="ARBA00024209"/>
    </source>
</evidence>
<evidence type="ECO:0000256" key="8">
    <source>
        <dbReference type="ARBA" id="ARBA00022771"/>
    </source>
</evidence>
<evidence type="ECO:0000313" key="18">
    <source>
        <dbReference type="EMBL" id="KYP61166.1"/>
    </source>
</evidence>
<dbReference type="STRING" id="3821.A0A151T294"/>
<dbReference type="GO" id="GO:0016020">
    <property type="term" value="C:membrane"/>
    <property type="evidence" value="ECO:0007669"/>
    <property type="project" value="UniProtKB-SubCell"/>
</dbReference>
<accession>A0A151T294</accession>
<evidence type="ECO:0000256" key="7">
    <source>
        <dbReference type="ARBA" id="ARBA00022723"/>
    </source>
</evidence>
<evidence type="ECO:0000256" key="12">
    <source>
        <dbReference type="ARBA" id="ARBA00023136"/>
    </source>
</evidence>
<dbReference type="GO" id="GO:0061630">
    <property type="term" value="F:ubiquitin protein ligase activity"/>
    <property type="evidence" value="ECO:0007669"/>
    <property type="project" value="UniProtKB-EC"/>
</dbReference>
<feature type="compositionally biased region" description="Polar residues" evidence="15">
    <location>
        <begin position="278"/>
        <end position="288"/>
    </location>
</feature>
<evidence type="ECO:0000259" key="17">
    <source>
        <dbReference type="PROSITE" id="PS50089"/>
    </source>
</evidence>
<dbReference type="GO" id="GO:0016567">
    <property type="term" value="P:protein ubiquitination"/>
    <property type="evidence" value="ECO:0007669"/>
    <property type="project" value="UniProtKB-UniPathway"/>
</dbReference>
<dbReference type="EMBL" id="CM003611">
    <property type="protein sequence ID" value="KYP61166.1"/>
    <property type="molecule type" value="Genomic_DNA"/>
</dbReference>
<dbReference type="Gramene" id="C.cajan_22917.t">
    <property type="protein sequence ID" value="C.cajan_22917.t.cds1"/>
    <property type="gene ID" value="C.cajan_22917"/>
</dbReference>
<sequence length="336" mass="37314">MGLHYRKLLSFVKCGITCTPTEQEKSSCLCAPPLSPPYDDELPQPPPIHTKAKTPTYLIIIFSFVATAFIVLCCYAIYVKFFRSRRTSTTTSSQPQPQQEEEQDLFDEEQQHVDHPIWYIRTTGLHQSLISAITVCKYKKDEGLIEGTECAVCLSEFQEDESLRLLPKCNHAFHLPCIDTWLTSHTNCPMCRAPIVTDPTRVPSMDPSAFASTSFVEEIEVSESTENSADLLRNEEQEGVEEAQVLETSEVVTVQPRRSVSLDSSSAAKINLALATVTSGESHGNNSKRVAKGGCGSSSTSSVKRSRSFNAKHLVSWYGRSQRKTNPNANAPLRSF</sequence>
<dbReference type="FunFam" id="3.30.40.10:FF:000233">
    <property type="entry name" value="RING-H2 finger protein ATL54"/>
    <property type="match status" value="1"/>
</dbReference>
<evidence type="ECO:0000256" key="10">
    <source>
        <dbReference type="ARBA" id="ARBA00022833"/>
    </source>
</evidence>
<dbReference type="SUPFAM" id="SSF57850">
    <property type="entry name" value="RING/U-box"/>
    <property type="match status" value="1"/>
</dbReference>
<name>A0A151T294_CAJCA</name>
<dbReference type="PANTHER" id="PTHR46913">
    <property type="entry name" value="RING-H2 FINGER PROTEIN ATL16"/>
    <property type="match status" value="1"/>
</dbReference>
<protein>
    <recommendedName>
        <fullName evidence="4">RING-type E3 ubiquitin transferase</fullName>
        <ecNumber evidence="4">2.3.2.27</ecNumber>
    </recommendedName>
</protein>
<dbReference type="Pfam" id="PF13639">
    <property type="entry name" value="zf-RING_2"/>
    <property type="match status" value="1"/>
</dbReference>
<evidence type="ECO:0000256" key="15">
    <source>
        <dbReference type="SAM" id="MobiDB-lite"/>
    </source>
</evidence>
<dbReference type="PANTHER" id="PTHR46913:SF19">
    <property type="entry name" value="RING-TYPE E3 UBIQUITIN TRANSFERASE"/>
    <property type="match status" value="1"/>
</dbReference>
<dbReference type="EC" id="2.3.2.27" evidence="4"/>
<dbReference type="UniPathway" id="UPA00143"/>
<evidence type="ECO:0000313" key="19">
    <source>
        <dbReference type="Proteomes" id="UP000075243"/>
    </source>
</evidence>
<evidence type="ECO:0000256" key="4">
    <source>
        <dbReference type="ARBA" id="ARBA00012483"/>
    </source>
</evidence>
<keyword evidence="11 16" id="KW-1133">Transmembrane helix</keyword>
<keyword evidence="5" id="KW-0808">Transferase</keyword>
<keyword evidence="12 16" id="KW-0472">Membrane</keyword>
<evidence type="ECO:0000256" key="6">
    <source>
        <dbReference type="ARBA" id="ARBA00022692"/>
    </source>
</evidence>
<keyword evidence="6 16" id="KW-0812">Transmembrane</keyword>
<evidence type="ECO:0000256" key="16">
    <source>
        <dbReference type="SAM" id="Phobius"/>
    </source>
</evidence>
<comment type="subcellular location">
    <subcellularLocation>
        <location evidence="2">Membrane</location>
        <topology evidence="2">Single-pass membrane protein</topology>
    </subcellularLocation>
</comment>
<evidence type="ECO:0000256" key="11">
    <source>
        <dbReference type="ARBA" id="ARBA00022989"/>
    </source>
</evidence>
<evidence type="ECO:0000256" key="9">
    <source>
        <dbReference type="ARBA" id="ARBA00022786"/>
    </source>
</evidence>
<dbReference type="InterPro" id="IPR001841">
    <property type="entry name" value="Znf_RING"/>
</dbReference>
<comment type="catalytic activity">
    <reaction evidence="1">
        <text>S-ubiquitinyl-[E2 ubiquitin-conjugating enzyme]-L-cysteine + [acceptor protein]-L-lysine = [E2 ubiquitin-conjugating enzyme]-L-cysteine + N(6)-ubiquitinyl-[acceptor protein]-L-lysine.</text>
        <dbReference type="EC" id="2.3.2.27"/>
    </reaction>
</comment>
<keyword evidence="19" id="KW-1185">Reference proteome</keyword>
<dbReference type="GO" id="GO:0008270">
    <property type="term" value="F:zinc ion binding"/>
    <property type="evidence" value="ECO:0007669"/>
    <property type="project" value="UniProtKB-KW"/>
</dbReference>
<dbReference type="AlphaFoldDB" id="A0A151T294"/>
<reference evidence="18 19" key="1">
    <citation type="journal article" date="2012" name="Nat. Biotechnol.">
        <title>Draft genome sequence of pigeonpea (Cajanus cajan), an orphan legume crop of resource-poor farmers.</title>
        <authorList>
            <person name="Varshney R.K."/>
            <person name="Chen W."/>
            <person name="Li Y."/>
            <person name="Bharti A.K."/>
            <person name="Saxena R.K."/>
            <person name="Schlueter J.A."/>
            <person name="Donoghue M.T."/>
            <person name="Azam S."/>
            <person name="Fan G."/>
            <person name="Whaley A.M."/>
            <person name="Farmer A.D."/>
            <person name="Sheridan J."/>
            <person name="Iwata A."/>
            <person name="Tuteja R."/>
            <person name="Penmetsa R.V."/>
            <person name="Wu W."/>
            <person name="Upadhyaya H.D."/>
            <person name="Yang S.P."/>
            <person name="Shah T."/>
            <person name="Saxena K.B."/>
            <person name="Michael T."/>
            <person name="McCombie W.R."/>
            <person name="Yang B."/>
            <person name="Zhang G."/>
            <person name="Yang H."/>
            <person name="Wang J."/>
            <person name="Spillane C."/>
            <person name="Cook D.R."/>
            <person name="May G.D."/>
            <person name="Xu X."/>
            <person name="Jackson S.A."/>
        </authorList>
    </citation>
    <scope>NUCLEOTIDE SEQUENCE [LARGE SCALE GENOMIC DNA]</scope>
    <source>
        <strain evidence="19">cv. Asha</strain>
    </source>
</reference>
<keyword evidence="7" id="KW-0479">Metal-binding</keyword>
<proteinExistence type="inferred from homology"/>
<feature type="region of interest" description="Disordered" evidence="15">
    <location>
        <begin position="88"/>
        <end position="107"/>
    </location>
</feature>
<feature type="compositionally biased region" description="Low complexity" evidence="15">
    <location>
        <begin position="88"/>
        <end position="98"/>
    </location>
</feature>
<keyword evidence="10" id="KW-0862">Zinc</keyword>
<dbReference type="InterPro" id="IPR044600">
    <property type="entry name" value="ATL1/ATL16-like"/>
</dbReference>
<dbReference type="OMA" id="FEICPAL"/>
<evidence type="ECO:0000256" key="3">
    <source>
        <dbReference type="ARBA" id="ARBA00004906"/>
    </source>
</evidence>
<evidence type="ECO:0000256" key="1">
    <source>
        <dbReference type="ARBA" id="ARBA00000900"/>
    </source>
</evidence>
<dbReference type="Gene3D" id="3.30.40.10">
    <property type="entry name" value="Zinc/RING finger domain, C3HC4 (zinc finger)"/>
    <property type="match status" value="1"/>
</dbReference>
<keyword evidence="8 14" id="KW-0863">Zinc-finger</keyword>
<comment type="pathway">
    <text evidence="3">Protein modification; protein ubiquitination.</text>
</comment>